<dbReference type="OrthoDB" id="78579at2759"/>
<feature type="region of interest" description="Disordered" evidence="1">
    <location>
        <begin position="72"/>
        <end position="127"/>
    </location>
</feature>
<gene>
    <name evidence="2" type="ORF">Poli38472_012937</name>
</gene>
<evidence type="ECO:0000313" key="3">
    <source>
        <dbReference type="Proteomes" id="UP000794436"/>
    </source>
</evidence>
<feature type="region of interest" description="Disordered" evidence="1">
    <location>
        <begin position="1"/>
        <end position="58"/>
    </location>
</feature>
<organism evidence="2 3">
    <name type="scientific">Pythium oligandrum</name>
    <name type="common">Mycoparasitic fungus</name>
    <dbReference type="NCBI Taxonomy" id="41045"/>
    <lineage>
        <taxon>Eukaryota</taxon>
        <taxon>Sar</taxon>
        <taxon>Stramenopiles</taxon>
        <taxon>Oomycota</taxon>
        <taxon>Peronosporomycetes</taxon>
        <taxon>Pythiales</taxon>
        <taxon>Pythiaceae</taxon>
        <taxon>Pythium</taxon>
    </lineage>
</organism>
<sequence length="256" mass="27566">MMTGTQGENGGDAGVDARADVPSVSMSELSHVADQAHAGDAVDVTSGPTTSPSLPRQRSAVYEKYLNVKLSTPGENGGASSGGGIPEISNSNDDTEREAGEVVSDDALDNQENTPSRGNASNETGGEWQFELKRSGRTKCRVRGVPTGIPAPYQLPLVVDVVQLPHLSKFQEFLMLERRELKRFVYELHPDTMPDKVGYEEYCDYLMRGRNGVARAGVALELDQAGFKIFILPPGPASRALGYKAGNMIAVLRKRA</sequence>
<dbReference type="Proteomes" id="UP000794436">
    <property type="component" value="Unassembled WGS sequence"/>
</dbReference>
<reference evidence="2" key="1">
    <citation type="submission" date="2019-03" db="EMBL/GenBank/DDBJ databases">
        <title>Long read genome sequence of the mycoparasitic Pythium oligandrum ATCC 38472 isolated from sugarbeet rhizosphere.</title>
        <authorList>
            <person name="Gaulin E."/>
        </authorList>
    </citation>
    <scope>NUCLEOTIDE SEQUENCE</scope>
    <source>
        <strain evidence="2">ATCC 38472_TT</strain>
    </source>
</reference>
<dbReference type="AlphaFoldDB" id="A0A8K1CJD1"/>
<evidence type="ECO:0000313" key="2">
    <source>
        <dbReference type="EMBL" id="TMW64315.1"/>
    </source>
</evidence>
<accession>A0A8K1CJD1</accession>
<comment type="caution">
    <text evidence="2">The sequence shown here is derived from an EMBL/GenBank/DDBJ whole genome shotgun (WGS) entry which is preliminary data.</text>
</comment>
<proteinExistence type="predicted"/>
<keyword evidence="3" id="KW-1185">Reference proteome</keyword>
<feature type="compositionally biased region" description="Polar residues" evidence="1">
    <location>
        <begin position="46"/>
        <end position="56"/>
    </location>
</feature>
<name>A0A8K1CJD1_PYTOL</name>
<protein>
    <submittedName>
        <fullName evidence="2">Uncharacterized protein</fullName>
    </submittedName>
</protein>
<dbReference type="EMBL" id="SPLM01000040">
    <property type="protein sequence ID" value="TMW64315.1"/>
    <property type="molecule type" value="Genomic_DNA"/>
</dbReference>
<feature type="compositionally biased region" description="Gly residues" evidence="1">
    <location>
        <begin position="75"/>
        <end position="85"/>
    </location>
</feature>
<feature type="compositionally biased region" description="Polar residues" evidence="1">
    <location>
        <begin position="110"/>
        <end position="124"/>
    </location>
</feature>
<evidence type="ECO:0000256" key="1">
    <source>
        <dbReference type="SAM" id="MobiDB-lite"/>
    </source>
</evidence>